<evidence type="ECO:0000259" key="3">
    <source>
        <dbReference type="PROSITE" id="PS50110"/>
    </source>
</evidence>
<protein>
    <submittedName>
        <fullName evidence="4">Alkaline phosphatase synthesis transcriptional regulatory protein PhoP</fullName>
    </submittedName>
</protein>
<dbReference type="Gene3D" id="3.40.50.2300">
    <property type="match status" value="1"/>
</dbReference>
<dbReference type="SMART" id="SM00448">
    <property type="entry name" value="REC"/>
    <property type="match status" value="1"/>
</dbReference>
<gene>
    <name evidence="4" type="primary">phoP_2</name>
    <name evidence="4" type="ORF">BWY73_01592</name>
</gene>
<evidence type="ECO:0000313" key="4">
    <source>
        <dbReference type="EMBL" id="OPZ88970.1"/>
    </source>
</evidence>
<dbReference type="InterPro" id="IPR050595">
    <property type="entry name" value="Bact_response_regulator"/>
</dbReference>
<proteinExistence type="predicted"/>
<dbReference type="InterPro" id="IPR011006">
    <property type="entry name" value="CheY-like_superfamily"/>
</dbReference>
<sequence>MLFGKKQVEAGGVGYRIVAADDQEDVRTILQKGLTAAGHTVFSAVDGEDALEKIKNEKPDLVILDIRMPKLDGIHALQVIKKSPLTRNLPVIMLTGESSDEQLLAGYMFGADYYITKPFRLQTVLTGITMVMKPDKRPGKYTI</sequence>
<evidence type="ECO:0000256" key="2">
    <source>
        <dbReference type="PROSITE-ProRule" id="PRU00169"/>
    </source>
</evidence>
<evidence type="ECO:0000256" key="1">
    <source>
        <dbReference type="ARBA" id="ARBA00022553"/>
    </source>
</evidence>
<dbReference type="PANTHER" id="PTHR44591">
    <property type="entry name" value="STRESS RESPONSE REGULATOR PROTEIN 1"/>
    <property type="match status" value="1"/>
</dbReference>
<dbReference type="EMBL" id="MWAK01000429">
    <property type="protein sequence ID" value="OPZ88970.1"/>
    <property type="molecule type" value="Genomic_DNA"/>
</dbReference>
<dbReference type="SUPFAM" id="SSF52172">
    <property type="entry name" value="CheY-like"/>
    <property type="match status" value="1"/>
</dbReference>
<comment type="caution">
    <text evidence="4">The sequence shown here is derived from an EMBL/GenBank/DDBJ whole genome shotgun (WGS) entry which is preliminary data.</text>
</comment>
<dbReference type="InterPro" id="IPR001789">
    <property type="entry name" value="Sig_transdc_resp-reg_receiver"/>
</dbReference>
<keyword evidence="1 2" id="KW-0597">Phosphoprotein</keyword>
<reference evidence="4" key="1">
    <citation type="submission" date="2017-02" db="EMBL/GenBank/DDBJ databases">
        <title>Delving into the versatile metabolic prowess of the omnipresent phylum Bacteroidetes.</title>
        <authorList>
            <person name="Nobu M.K."/>
            <person name="Mei R."/>
            <person name="Narihiro T."/>
            <person name="Kuroda K."/>
            <person name="Liu W.-T."/>
        </authorList>
    </citation>
    <scope>NUCLEOTIDE SEQUENCE</scope>
    <source>
        <strain evidence="4">ADurb.Bin417</strain>
    </source>
</reference>
<dbReference type="CDD" id="cd17574">
    <property type="entry name" value="REC_OmpR"/>
    <property type="match status" value="1"/>
</dbReference>
<dbReference type="AlphaFoldDB" id="A0A1V5M7T5"/>
<dbReference type="Pfam" id="PF00072">
    <property type="entry name" value="Response_reg"/>
    <property type="match status" value="1"/>
</dbReference>
<feature type="domain" description="Response regulatory" evidence="3">
    <location>
        <begin position="16"/>
        <end position="132"/>
    </location>
</feature>
<accession>A0A1V5M7T5</accession>
<feature type="modified residue" description="4-aspartylphosphate" evidence="2">
    <location>
        <position position="65"/>
    </location>
</feature>
<dbReference type="PROSITE" id="PS50110">
    <property type="entry name" value="RESPONSE_REGULATORY"/>
    <property type="match status" value="1"/>
</dbReference>
<dbReference type="Proteomes" id="UP000485484">
    <property type="component" value="Unassembled WGS sequence"/>
</dbReference>
<organism evidence="4">
    <name type="scientific">candidate division TA06 bacterium ADurb.Bin417</name>
    <dbReference type="NCBI Taxonomy" id="1852828"/>
    <lineage>
        <taxon>Bacteria</taxon>
        <taxon>Bacteria division TA06</taxon>
    </lineage>
</organism>
<dbReference type="GO" id="GO:0000160">
    <property type="term" value="P:phosphorelay signal transduction system"/>
    <property type="evidence" value="ECO:0007669"/>
    <property type="project" value="InterPro"/>
</dbReference>
<name>A0A1V5M7T5_UNCT6</name>
<dbReference type="PANTHER" id="PTHR44591:SF3">
    <property type="entry name" value="RESPONSE REGULATORY DOMAIN-CONTAINING PROTEIN"/>
    <property type="match status" value="1"/>
</dbReference>